<dbReference type="GO" id="GO:0000155">
    <property type="term" value="F:phosphorelay sensor kinase activity"/>
    <property type="evidence" value="ECO:0007669"/>
    <property type="project" value="InterPro"/>
</dbReference>
<keyword evidence="20" id="KW-0464">Manganese</keyword>
<dbReference type="STRING" id="1406858.GCA_000710895_00919"/>
<evidence type="ECO:0000313" key="28">
    <source>
        <dbReference type="Proteomes" id="UP000255467"/>
    </source>
</evidence>
<evidence type="ECO:0000256" key="20">
    <source>
        <dbReference type="ARBA" id="ARBA00023211"/>
    </source>
</evidence>
<organism evidence="27 28">
    <name type="scientific">Nocardia otitidiscaviarum</name>
    <dbReference type="NCBI Taxonomy" id="1823"/>
    <lineage>
        <taxon>Bacteria</taxon>
        <taxon>Bacillati</taxon>
        <taxon>Actinomycetota</taxon>
        <taxon>Actinomycetes</taxon>
        <taxon>Mycobacteriales</taxon>
        <taxon>Nocardiaceae</taxon>
        <taxon>Nocardia</taxon>
    </lineage>
</organism>
<dbReference type="CDD" id="cd00075">
    <property type="entry name" value="HATPase"/>
    <property type="match status" value="1"/>
</dbReference>
<evidence type="ECO:0000256" key="14">
    <source>
        <dbReference type="ARBA" id="ARBA00022842"/>
    </source>
</evidence>
<feature type="region of interest" description="Disordered" evidence="23">
    <location>
        <begin position="407"/>
        <end position="427"/>
    </location>
</feature>
<sequence>MRRPVSLRTRVALASALSAALAIVAMSVVFLLIVQTRTDDELDAALRSLEVVRVDGTASAAACDGRVVRLEPNGDGCWELPADLREGDRVDLGLAVPRDVVATAVERRRFHIVAVALSAIALAAALGWFFAHRSVLPLRRLTAATKDVGTRLSLDFPRRTATTETAELATAMDQMLGRIDAERRHTADALATARDFAATAAHELRTPLTSMRTDLQVLSAMELPAATRAEILTDVLAAQSSLESTLSALERLALGELTTDADREEVDLDELVDEVVDDARRRHPDVTLISTVPQPIRLAGLAAGLRSVVDNAITNAIRHGGATRVEVAARRAPAGMVTLTVDDDGTGVPPEERDKVFDRFYRGLDTETPGSGLGLALVAQQARLHGGTAALTDSPLGGVRLTVTLATAPRATPPGQDPSASDSRPPP</sequence>
<dbReference type="Proteomes" id="UP000255467">
    <property type="component" value="Unassembled WGS sequence"/>
</dbReference>
<protein>
    <recommendedName>
        <fullName evidence="21">Signal transduction histidine-protein kinase/phosphatase MprB</fullName>
        <ecNumber evidence="5">2.7.13.3</ecNumber>
    </recommendedName>
    <alternativeName>
        <fullName evidence="22">Mycobacterial persistence regulator B</fullName>
    </alternativeName>
</protein>
<dbReference type="PANTHER" id="PTHR44936">
    <property type="entry name" value="SENSOR PROTEIN CREC"/>
    <property type="match status" value="1"/>
</dbReference>
<dbReference type="Pfam" id="PF00672">
    <property type="entry name" value="HAMP"/>
    <property type="match status" value="1"/>
</dbReference>
<dbReference type="GO" id="GO:0004721">
    <property type="term" value="F:phosphoprotein phosphatase activity"/>
    <property type="evidence" value="ECO:0007669"/>
    <property type="project" value="UniProtKB-KW"/>
</dbReference>
<keyword evidence="13" id="KW-0067">ATP-binding</keyword>
<evidence type="ECO:0000256" key="2">
    <source>
        <dbReference type="ARBA" id="ARBA00001936"/>
    </source>
</evidence>
<evidence type="ECO:0000256" key="19">
    <source>
        <dbReference type="ARBA" id="ARBA00023026"/>
    </source>
</evidence>
<dbReference type="Gene3D" id="3.30.565.10">
    <property type="entry name" value="Histidine kinase-like ATPase, C-terminal domain"/>
    <property type="match status" value="1"/>
</dbReference>
<evidence type="ECO:0000313" key="27">
    <source>
        <dbReference type="EMBL" id="SUD48983.1"/>
    </source>
</evidence>
<comment type="cofactor">
    <cofactor evidence="2">
        <name>Mn(2+)</name>
        <dbReference type="ChEBI" id="CHEBI:29035"/>
    </cofactor>
</comment>
<evidence type="ECO:0000256" key="9">
    <source>
        <dbReference type="ARBA" id="ARBA00022692"/>
    </source>
</evidence>
<feature type="domain" description="Histidine kinase" evidence="25">
    <location>
        <begin position="199"/>
        <end position="409"/>
    </location>
</feature>
<dbReference type="PROSITE" id="PS50109">
    <property type="entry name" value="HIS_KIN"/>
    <property type="match status" value="1"/>
</dbReference>
<feature type="transmembrane region" description="Helical" evidence="24">
    <location>
        <begin position="12"/>
        <end position="34"/>
    </location>
</feature>
<evidence type="ECO:0000256" key="3">
    <source>
        <dbReference type="ARBA" id="ARBA00001946"/>
    </source>
</evidence>
<evidence type="ECO:0000256" key="13">
    <source>
        <dbReference type="ARBA" id="ARBA00022840"/>
    </source>
</evidence>
<keyword evidence="19" id="KW-0843">Virulence</keyword>
<evidence type="ECO:0000256" key="15">
    <source>
        <dbReference type="ARBA" id="ARBA00022912"/>
    </source>
</evidence>
<dbReference type="PRINTS" id="PR00344">
    <property type="entry name" value="BCTRLSENSOR"/>
</dbReference>
<dbReference type="PANTHER" id="PTHR44936:SF9">
    <property type="entry name" value="SENSOR PROTEIN CREC"/>
    <property type="match status" value="1"/>
</dbReference>
<keyword evidence="11 27" id="KW-0418">Kinase</keyword>
<dbReference type="InterPro" id="IPR036097">
    <property type="entry name" value="HisK_dim/P_sf"/>
</dbReference>
<dbReference type="AlphaFoldDB" id="A0A379JLV8"/>
<keyword evidence="17" id="KW-0902">Two-component regulatory system</keyword>
<dbReference type="SUPFAM" id="SSF55874">
    <property type="entry name" value="ATPase domain of HSP90 chaperone/DNA topoisomerase II/histidine kinase"/>
    <property type="match status" value="1"/>
</dbReference>
<accession>A0A379JLV8</accession>
<evidence type="ECO:0000256" key="16">
    <source>
        <dbReference type="ARBA" id="ARBA00022989"/>
    </source>
</evidence>
<keyword evidence="14" id="KW-0460">Magnesium</keyword>
<feature type="compositionally biased region" description="Polar residues" evidence="23">
    <location>
        <begin position="418"/>
        <end position="427"/>
    </location>
</feature>
<dbReference type="OrthoDB" id="5241347at2"/>
<dbReference type="RefSeq" id="WP_051038066.1">
    <property type="nucleotide sequence ID" value="NZ_UGRY01000006.1"/>
</dbReference>
<evidence type="ECO:0000256" key="17">
    <source>
        <dbReference type="ARBA" id="ARBA00023012"/>
    </source>
</evidence>
<dbReference type="GO" id="GO:0005886">
    <property type="term" value="C:plasma membrane"/>
    <property type="evidence" value="ECO:0007669"/>
    <property type="project" value="UniProtKB-SubCell"/>
</dbReference>
<feature type="transmembrane region" description="Helical" evidence="24">
    <location>
        <begin position="110"/>
        <end position="131"/>
    </location>
</feature>
<dbReference type="InterPro" id="IPR003661">
    <property type="entry name" value="HisK_dim/P_dom"/>
</dbReference>
<keyword evidence="24" id="KW-0472">Membrane</keyword>
<evidence type="ECO:0000256" key="21">
    <source>
        <dbReference type="ARBA" id="ARBA00040454"/>
    </source>
</evidence>
<dbReference type="SUPFAM" id="SSF47384">
    <property type="entry name" value="Homodimeric domain of signal transducing histidine kinase"/>
    <property type="match status" value="1"/>
</dbReference>
<dbReference type="InterPro" id="IPR004358">
    <property type="entry name" value="Sig_transdc_His_kin-like_C"/>
</dbReference>
<evidence type="ECO:0000259" key="25">
    <source>
        <dbReference type="PROSITE" id="PS50109"/>
    </source>
</evidence>
<keyword evidence="12" id="KW-0378">Hydrolase</keyword>
<evidence type="ECO:0000256" key="11">
    <source>
        <dbReference type="ARBA" id="ARBA00022777"/>
    </source>
</evidence>
<dbReference type="InterPro" id="IPR050980">
    <property type="entry name" value="2C_sensor_his_kinase"/>
</dbReference>
<comment type="catalytic activity">
    <reaction evidence="1">
        <text>ATP + protein L-histidine = ADP + protein N-phospho-L-histidine.</text>
        <dbReference type="EC" id="2.7.13.3"/>
    </reaction>
</comment>
<name>A0A379JLV8_9NOCA</name>
<comment type="subcellular location">
    <subcellularLocation>
        <location evidence="4">Cell membrane</location>
        <topology evidence="4">Multi-pass membrane protein</topology>
    </subcellularLocation>
</comment>
<dbReference type="EMBL" id="UGRY01000006">
    <property type="protein sequence ID" value="SUD48983.1"/>
    <property type="molecule type" value="Genomic_DNA"/>
</dbReference>
<dbReference type="InterPro" id="IPR036890">
    <property type="entry name" value="HATPase_C_sf"/>
</dbReference>
<dbReference type="EC" id="2.7.13.3" evidence="5"/>
<dbReference type="InterPro" id="IPR003594">
    <property type="entry name" value="HATPase_dom"/>
</dbReference>
<feature type="domain" description="HAMP" evidence="26">
    <location>
        <begin position="132"/>
        <end position="184"/>
    </location>
</feature>
<evidence type="ECO:0000259" key="26">
    <source>
        <dbReference type="PROSITE" id="PS50885"/>
    </source>
</evidence>
<evidence type="ECO:0000256" key="23">
    <source>
        <dbReference type="SAM" id="MobiDB-lite"/>
    </source>
</evidence>
<proteinExistence type="predicted"/>
<evidence type="ECO:0000256" key="12">
    <source>
        <dbReference type="ARBA" id="ARBA00022801"/>
    </source>
</evidence>
<dbReference type="InterPro" id="IPR003660">
    <property type="entry name" value="HAMP_dom"/>
</dbReference>
<comment type="cofactor">
    <cofactor evidence="3">
        <name>Mg(2+)</name>
        <dbReference type="ChEBI" id="CHEBI:18420"/>
    </cofactor>
</comment>
<evidence type="ECO:0000256" key="10">
    <source>
        <dbReference type="ARBA" id="ARBA00022741"/>
    </source>
</evidence>
<keyword evidence="6" id="KW-1003">Cell membrane</keyword>
<keyword evidence="16 24" id="KW-1133">Transmembrane helix</keyword>
<evidence type="ECO:0000256" key="18">
    <source>
        <dbReference type="ARBA" id="ARBA00023016"/>
    </source>
</evidence>
<evidence type="ECO:0000256" key="8">
    <source>
        <dbReference type="ARBA" id="ARBA00022679"/>
    </source>
</evidence>
<evidence type="ECO:0000256" key="1">
    <source>
        <dbReference type="ARBA" id="ARBA00000085"/>
    </source>
</evidence>
<evidence type="ECO:0000256" key="24">
    <source>
        <dbReference type="SAM" id="Phobius"/>
    </source>
</evidence>
<dbReference type="Gene3D" id="6.10.340.10">
    <property type="match status" value="1"/>
</dbReference>
<keyword evidence="28" id="KW-1185">Reference proteome</keyword>
<keyword evidence="18" id="KW-0346">Stress response</keyword>
<dbReference type="SMART" id="SM00387">
    <property type="entry name" value="HATPase_c"/>
    <property type="match status" value="1"/>
</dbReference>
<dbReference type="CDD" id="cd00082">
    <property type="entry name" value="HisKA"/>
    <property type="match status" value="1"/>
</dbReference>
<dbReference type="InterPro" id="IPR005467">
    <property type="entry name" value="His_kinase_dom"/>
</dbReference>
<evidence type="ECO:0000256" key="5">
    <source>
        <dbReference type="ARBA" id="ARBA00012438"/>
    </source>
</evidence>
<evidence type="ECO:0000256" key="4">
    <source>
        <dbReference type="ARBA" id="ARBA00004651"/>
    </source>
</evidence>
<reference evidence="27 28" key="1">
    <citation type="submission" date="2018-06" db="EMBL/GenBank/DDBJ databases">
        <authorList>
            <consortium name="Pathogen Informatics"/>
            <person name="Doyle S."/>
        </authorList>
    </citation>
    <scope>NUCLEOTIDE SEQUENCE [LARGE SCALE GENOMIC DNA]</scope>
    <source>
        <strain evidence="27 28">NCTC1934</strain>
    </source>
</reference>
<keyword evidence="7" id="KW-0597">Phosphoprotein</keyword>
<dbReference type="SMART" id="SM00388">
    <property type="entry name" value="HisKA"/>
    <property type="match status" value="1"/>
</dbReference>
<evidence type="ECO:0000256" key="22">
    <source>
        <dbReference type="ARBA" id="ARBA00041776"/>
    </source>
</evidence>
<evidence type="ECO:0000256" key="6">
    <source>
        <dbReference type="ARBA" id="ARBA00022475"/>
    </source>
</evidence>
<dbReference type="Pfam" id="PF02518">
    <property type="entry name" value="HATPase_c"/>
    <property type="match status" value="1"/>
</dbReference>
<evidence type="ECO:0000256" key="7">
    <source>
        <dbReference type="ARBA" id="ARBA00022553"/>
    </source>
</evidence>
<keyword evidence="15" id="KW-0904">Protein phosphatase</keyword>
<keyword evidence="9 24" id="KW-0812">Transmembrane</keyword>
<dbReference type="PROSITE" id="PS50885">
    <property type="entry name" value="HAMP"/>
    <property type="match status" value="1"/>
</dbReference>
<keyword evidence="8 27" id="KW-0808">Transferase</keyword>
<dbReference type="Pfam" id="PF00512">
    <property type="entry name" value="HisKA"/>
    <property type="match status" value="1"/>
</dbReference>
<dbReference type="GO" id="GO:0005524">
    <property type="term" value="F:ATP binding"/>
    <property type="evidence" value="ECO:0007669"/>
    <property type="project" value="UniProtKB-KW"/>
</dbReference>
<gene>
    <name evidence="27" type="primary">prrB_2</name>
    <name evidence="27" type="ORF">NCTC1934_06332</name>
</gene>
<keyword evidence="10" id="KW-0547">Nucleotide-binding</keyword>